<proteinExistence type="predicted"/>
<gene>
    <name evidence="2" type="ORF">FM114_01485</name>
</gene>
<accession>A0A1R4IFH0</accession>
<dbReference type="Proteomes" id="UP000188342">
    <property type="component" value="Unassembled WGS sequence"/>
</dbReference>
<dbReference type="AlphaFoldDB" id="A0A1R4IFH0"/>
<evidence type="ECO:0000313" key="3">
    <source>
        <dbReference type="Proteomes" id="UP000188342"/>
    </source>
</evidence>
<evidence type="ECO:0000256" key="1">
    <source>
        <dbReference type="SAM" id="MobiDB-lite"/>
    </source>
</evidence>
<protein>
    <submittedName>
        <fullName evidence="2">Uncharacterized protein</fullName>
    </submittedName>
</protein>
<feature type="region of interest" description="Disordered" evidence="1">
    <location>
        <begin position="45"/>
        <end position="67"/>
    </location>
</feature>
<reference evidence="2 3" key="1">
    <citation type="submission" date="2017-02" db="EMBL/GenBank/DDBJ databases">
        <authorList>
            <person name="Peterson S.W."/>
        </authorList>
    </citation>
    <scope>NUCLEOTIDE SEQUENCE [LARGE SCALE GENOMIC DNA]</scope>
    <source>
        <strain evidence="2 3">LSP_Lj1</strain>
    </source>
</reference>
<dbReference type="STRING" id="1255658.FM114_01485"/>
<sequence length="102" mass="10869">MRIGTASAYRDELAVTCSGSRETPTATIRTTDGWTAVTTAPAGGFGASDMKVTSPEGEEASFPASATQGPVWKDKSFASIFGRHMTVDSQEWRLYLQDVSCA</sequence>
<evidence type="ECO:0000313" key="2">
    <source>
        <dbReference type="EMBL" id="SJN18587.1"/>
    </source>
</evidence>
<dbReference type="EMBL" id="FUKQ01000007">
    <property type="protein sequence ID" value="SJN18587.1"/>
    <property type="molecule type" value="Genomic_DNA"/>
</dbReference>
<organism evidence="2 3">
    <name type="scientific">Luteococcus japonicus LSP_Lj1</name>
    <dbReference type="NCBI Taxonomy" id="1255658"/>
    <lineage>
        <taxon>Bacteria</taxon>
        <taxon>Bacillati</taxon>
        <taxon>Actinomycetota</taxon>
        <taxon>Actinomycetes</taxon>
        <taxon>Propionibacteriales</taxon>
        <taxon>Propionibacteriaceae</taxon>
        <taxon>Luteococcus</taxon>
    </lineage>
</organism>
<name>A0A1R4IFH0_9ACTN</name>
<keyword evidence="3" id="KW-1185">Reference proteome</keyword>